<proteinExistence type="predicted"/>
<evidence type="ECO:0000313" key="3">
    <source>
        <dbReference type="Proteomes" id="UP000663828"/>
    </source>
</evidence>
<feature type="compositionally biased region" description="Polar residues" evidence="1">
    <location>
        <begin position="113"/>
        <end position="126"/>
    </location>
</feature>
<dbReference type="Proteomes" id="UP000663828">
    <property type="component" value="Unassembled WGS sequence"/>
</dbReference>
<sequence>MSSNNQINRSRDPRQRDRSRSELRRTDSTDRTCTTQDQSISNSTAIDFFKTLGINSQLIQALINANPPHIEQVQSQPPTVHNAQQFASFLSRSYGLDSSVIQSIHRDSRHRQNPSGTTQEPPKFQQTISTPLSIDETYKQYLSSINQSLLDDELRQRFQRIALLDSELDKLHRMNFELSKNSGRRSRRRSSTKDKDPLLKENEHLQVELMNYLKSLKTTMMINYPLYSLTNQTTTRQQ</sequence>
<name>A0A815QIM6_ADIRI</name>
<evidence type="ECO:0000256" key="1">
    <source>
        <dbReference type="SAM" id="MobiDB-lite"/>
    </source>
</evidence>
<comment type="caution">
    <text evidence="2">The sequence shown here is derived from an EMBL/GenBank/DDBJ whole genome shotgun (WGS) entry which is preliminary data.</text>
</comment>
<gene>
    <name evidence="2" type="ORF">XAT740_LOCUS37568</name>
</gene>
<protein>
    <submittedName>
        <fullName evidence="2">Uncharacterized protein</fullName>
    </submittedName>
</protein>
<feature type="region of interest" description="Disordered" evidence="1">
    <location>
        <begin position="1"/>
        <end position="37"/>
    </location>
</feature>
<accession>A0A815QIM6</accession>
<dbReference type="AlphaFoldDB" id="A0A815QIM6"/>
<organism evidence="2 3">
    <name type="scientific">Adineta ricciae</name>
    <name type="common">Rotifer</name>
    <dbReference type="NCBI Taxonomy" id="249248"/>
    <lineage>
        <taxon>Eukaryota</taxon>
        <taxon>Metazoa</taxon>
        <taxon>Spiralia</taxon>
        <taxon>Gnathifera</taxon>
        <taxon>Rotifera</taxon>
        <taxon>Eurotatoria</taxon>
        <taxon>Bdelloidea</taxon>
        <taxon>Adinetida</taxon>
        <taxon>Adinetidae</taxon>
        <taxon>Adineta</taxon>
    </lineage>
</organism>
<feature type="compositionally biased region" description="Basic and acidic residues" evidence="1">
    <location>
        <begin position="9"/>
        <end position="30"/>
    </location>
</feature>
<dbReference type="EMBL" id="CAJNOR010003961">
    <property type="protein sequence ID" value="CAF1463488.1"/>
    <property type="molecule type" value="Genomic_DNA"/>
</dbReference>
<keyword evidence="3" id="KW-1185">Reference proteome</keyword>
<feature type="region of interest" description="Disordered" evidence="1">
    <location>
        <begin position="179"/>
        <end position="199"/>
    </location>
</feature>
<reference evidence="2" key="1">
    <citation type="submission" date="2021-02" db="EMBL/GenBank/DDBJ databases">
        <authorList>
            <person name="Nowell W R."/>
        </authorList>
    </citation>
    <scope>NUCLEOTIDE SEQUENCE</scope>
</reference>
<evidence type="ECO:0000313" key="2">
    <source>
        <dbReference type="EMBL" id="CAF1463488.1"/>
    </source>
</evidence>
<feature type="region of interest" description="Disordered" evidence="1">
    <location>
        <begin position="105"/>
        <end position="126"/>
    </location>
</feature>